<feature type="non-terminal residue" evidence="2">
    <location>
        <position position="1"/>
    </location>
</feature>
<evidence type="ECO:0000313" key="2">
    <source>
        <dbReference type="EMBL" id="CAF4837563.1"/>
    </source>
</evidence>
<proteinExistence type="predicted"/>
<organism evidence="2 3">
    <name type="scientific">Rotaria magnacalcarata</name>
    <dbReference type="NCBI Taxonomy" id="392030"/>
    <lineage>
        <taxon>Eukaryota</taxon>
        <taxon>Metazoa</taxon>
        <taxon>Spiralia</taxon>
        <taxon>Gnathifera</taxon>
        <taxon>Rotifera</taxon>
        <taxon>Eurotatoria</taxon>
        <taxon>Bdelloidea</taxon>
        <taxon>Philodinida</taxon>
        <taxon>Philodinidae</taxon>
        <taxon>Rotaria</taxon>
    </lineage>
</organism>
<feature type="non-terminal residue" evidence="2">
    <location>
        <position position="60"/>
    </location>
</feature>
<feature type="region of interest" description="Disordered" evidence="1">
    <location>
        <begin position="1"/>
        <end position="25"/>
    </location>
</feature>
<reference evidence="2" key="1">
    <citation type="submission" date="2021-02" db="EMBL/GenBank/DDBJ databases">
        <authorList>
            <person name="Nowell W R."/>
        </authorList>
    </citation>
    <scope>NUCLEOTIDE SEQUENCE</scope>
</reference>
<dbReference type="Proteomes" id="UP000681720">
    <property type="component" value="Unassembled WGS sequence"/>
</dbReference>
<name>A0A8S3C1V1_9BILA</name>
<evidence type="ECO:0000256" key="1">
    <source>
        <dbReference type="SAM" id="MobiDB-lite"/>
    </source>
</evidence>
<accession>A0A8S3C1V1</accession>
<protein>
    <submittedName>
        <fullName evidence="2">Uncharacterized protein</fullName>
    </submittedName>
</protein>
<gene>
    <name evidence="2" type="ORF">GIL414_LOCUS48757</name>
</gene>
<dbReference type="AlphaFoldDB" id="A0A8S3C1V1"/>
<evidence type="ECO:0000313" key="3">
    <source>
        <dbReference type="Proteomes" id="UP000681720"/>
    </source>
</evidence>
<dbReference type="EMBL" id="CAJOBJ010158806">
    <property type="protein sequence ID" value="CAF4837563.1"/>
    <property type="molecule type" value="Genomic_DNA"/>
</dbReference>
<comment type="caution">
    <text evidence="2">The sequence shown here is derived from an EMBL/GenBank/DDBJ whole genome shotgun (WGS) entry which is preliminary data.</text>
</comment>
<sequence length="60" mass="6805">TLDKQGYGWLLDTTNDDDDPNTEENRPLLEELDINIGEIVAKLRCVLLPIPSRTLQRVAL</sequence>